<dbReference type="PANTHER" id="PTHR44051:SF20">
    <property type="entry name" value="GLUTATHIONE TRANSFERASE 1 (EUROFUNG)"/>
    <property type="match status" value="1"/>
</dbReference>
<dbReference type="SFLD" id="SFLDG00358">
    <property type="entry name" value="Main_(cytGST)"/>
    <property type="match status" value="1"/>
</dbReference>
<proteinExistence type="inferred from homology"/>
<feature type="domain" description="GST N-terminal" evidence="7">
    <location>
        <begin position="1"/>
        <end position="68"/>
    </location>
</feature>
<comment type="catalytic activity">
    <reaction evidence="4">
        <text>RX + glutathione = an S-substituted glutathione + a halide anion + H(+)</text>
        <dbReference type="Rhea" id="RHEA:16437"/>
        <dbReference type="ChEBI" id="CHEBI:15378"/>
        <dbReference type="ChEBI" id="CHEBI:16042"/>
        <dbReference type="ChEBI" id="CHEBI:17792"/>
        <dbReference type="ChEBI" id="CHEBI:57925"/>
        <dbReference type="ChEBI" id="CHEBI:90779"/>
        <dbReference type="EC" id="2.5.1.18"/>
    </reaction>
</comment>
<name>A0A2P5HI53_DIAHE</name>
<evidence type="ECO:0000259" key="8">
    <source>
        <dbReference type="PROSITE" id="PS50405"/>
    </source>
</evidence>
<dbReference type="PROSITE" id="PS50404">
    <property type="entry name" value="GST_NTER"/>
    <property type="match status" value="1"/>
</dbReference>
<dbReference type="Gene3D" id="1.20.1050.10">
    <property type="match status" value="1"/>
</dbReference>
<dbReference type="OrthoDB" id="422574at2759"/>
<comment type="caution">
    <text evidence="9">The sequence shown here is derived from an EMBL/GenBank/DDBJ whole genome shotgun (WGS) entry which is preliminary data.</text>
</comment>
<dbReference type="STRING" id="158607.A0A2P5HI53"/>
<evidence type="ECO:0000256" key="4">
    <source>
        <dbReference type="ARBA" id="ARBA00047960"/>
    </source>
</evidence>
<feature type="region of interest" description="Disordered" evidence="6">
    <location>
        <begin position="172"/>
        <end position="207"/>
    </location>
</feature>
<evidence type="ECO:0000256" key="2">
    <source>
        <dbReference type="ARBA" id="ARBA00012452"/>
    </source>
</evidence>
<dbReference type="InParanoid" id="A0A2P5HI53"/>
<dbReference type="InterPro" id="IPR040079">
    <property type="entry name" value="Glutathione_S-Trfase"/>
</dbReference>
<evidence type="ECO:0000313" key="9">
    <source>
        <dbReference type="EMBL" id="POS69916.1"/>
    </source>
</evidence>
<dbReference type="SUPFAM" id="SSF47616">
    <property type="entry name" value="GST C-terminal domain-like"/>
    <property type="match status" value="1"/>
</dbReference>
<keyword evidence="3" id="KW-0808">Transferase</keyword>
<dbReference type="SFLD" id="SFLDS00019">
    <property type="entry name" value="Glutathione_Transferase_(cytos"/>
    <property type="match status" value="1"/>
</dbReference>
<protein>
    <recommendedName>
        <fullName evidence="2">glutathione transferase</fullName>
        <ecNumber evidence="2">2.5.1.18</ecNumber>
    </recommendedName>
</protein>
<dbReference type="Pfam" id="PF02798">
    <property type="entry name" value="GST_N"/>
    <property type="match status" value="1"/>
</dbReference>
<evidence type="ECO:0000256" key="5">
    <source>
        <dbReference type="RuleBase" id="RU003494"/>
    </source>
</evidence>
<accession>A0A2P5HI53</accession>
<evidence type="ECO:0000259" key="7">
    <source>
        <dbReference type="PROSITE" id="PS50404"/>
    </source>
</evidence>
<dbReference type="InterPro" id="IPR036282">
    <property type="entry name" value="Glutathione-S-Trfase_C_sf"/>
</dbReference>
<dbReference type="InterPro" id="IPR010987">
    <property type="entry name" value="Glutathione-S-Trfase_C-like"/>
</dbReference>
<evidence type="ECO:0000313" key="10">
    <source>
        <dbReference type="Proteomes" id="UP000094444"/>
    </source>
</evidence>
<dbReference type="EMBL" id="MAVT02001916">
    <property type="protein sequence ID" value="POS69916.1"/>
    <property type="molecule type" value="Genomic_DNA"/>
</dbReference>
<dbReference type="GO" id="GO:0004364">
    <property type="term" value="F:glutathione transferase activity"/>
    <property type="evidence" value="ECO:0007669"/>
    <property type="project" value="UniProtKB-EC"/>
</dbReference>
<keyword evidence="10" id="KW-1185">Reference proteome</keyword>
<dbReference type="PANTHER" id="PTHR44051">
    <property type="entry name" value="GLUTATHIONE S-TRANSFERASE-RELATED"/>
    <property type="match status" value="1"/>
</dbReference>
<feature type="compositionally biased region" description="Low complexity" evidence="6">
    <location>
        <begin position="173"/>
        <end position="189"/>
    </location>
</feature>
<organism evidence="9 10">
    <name type="scientific">Diaporthe helianthi</name>
    <dbReference type="NCBI Taxonomy" id="158607"/>
    <lineage>
        <taxon>Eukaryota</taxon>
        <taxon>Fungi</taxon>
        <taxon>Dikarya</taxon>
        <taxon>Ascomycota</taxon>
        <taxon>Pezizomycotina</taxon>
        <taxon>Sordariomycetes</taxon>
        <taxon>Sordariomycetidae</taxon>
        <taxon>Diaporthales</taxon>
        <taxon>Diaporthaceae</taxon>
        <taxon>Diaporthe</taxon>
    </lineage>
</organism>
<evidence type="ECO:0000256" key="3">
    <source>
        <dbReference type="ARBA" id="ARBA00022679"/>
    </source>
</evidence>
<evidence type="ECO:0000256" key="1">
    <source>
        <dbReference type="ARBA" id="ARBA00007409"/>
    </source>
</evidence>
<dbReference type="SUPFAM" id="SSF52833">
    <property type="entry name" value="Thioredoxin-like"/>
    <property type="match status" value="1"/>
</dbReference>
<feature type="domain" description="GST C-terminal" evidence="8">
    <location>
        <begin position="74"/>
        <end position="213"/>
    </location>
</feature>
<dbReference type="InterPro" id="IPR004046">
    <property type="entry name" value="GST_C"/>
</dbReference>
<dbReference type="InterPro" id="IPR036249">
    <property type="entry name" value="Thioredoxin-like_sf"/>
</dbReference>
<sequence>MQVIVVLEEFGVPYEIEAIKFENIKKEPFISVNPNGRVPAIEDPNTGITLGESGAILSYLIKHYDTKNRFSYEAFKERTLCEQWLAYQISGQGPYFGQCICFTYLHPEKIPSAIERYADEIKRVLGVLDGVLAAKPKDEQWLVGDRMTYEDLAFVPFRGVFTRKGMARERAWSSSRLGSRPRRSASGARLLDEQGFDANGMPKGTKSFQDYEASTAVADQASASNL</sequence>
<dbReference type="InterPro" id="IPR004045">
    <property type="entry name" value="Glutathione_S-Trfase_N"/>
</dbReference>
<comment type="similarity">
    <text evidence="1 5">Belongs to the GST superfamily.</text>
</comment>
<dbReference type="PROSITE" id="PS50405">
    <property type="entry name" value="GST_CTER"/>
    <property type="match status" value="1"/>
</dbReference>
<dbReference type="AlphaFoldDB" id="A0A2P5HI53"/>
<evidence type="ECO:0000256" key="6">
    <source>
        <dbReference type="SAM" id="MobiDB-lite"/>
    </source>
</evidence>
<reference evidence="9" key="1">
    <citation type="submission" date="2017-09" db="EMBL/GenBank/DDBJ databases">
        <title>Polyketide synthases of a Diaporthe helianthi virulent isolate.</title>
        <authorList>
            <person name="Baroncelli R."/>
        </authorList>
    </citation>
    <scope>NUCLEOTIDE SEQUENCE [LARGE SCALE GENOMIC DNA]</scope>
    <source>
        <strain evidence="9">7/96</strain>
    </source>
</reference>
<gene>
    <name evidence="9" type="ORF">DHEL01_v211689</name>
</gene>
<dbReference type="EC" id="2.5.1.18" evidence="2"/>
<dbReference type="Pfam" id="PF00043">
    <property type="entry name" value="GST_C"/>
    <property type="match status" value="1"/>
</dbReference>
<dbReference type="Gene3D" id="3.40.30.10">
    <property type="entry name" value="Glutaredoxin"/>
    <property type="match status" value="1"/>
</dbReference>
<dbReference type="Proteomes" id="UP000094444">
    <property type="component" value="Unassembled WGS sequence"/>
</dbReference>